<dbReference type="Proteomes" id="UP000236316">
    <property type="component" value="Segment"/>
</dbReference>
<dbReference type="RefSeq" id="YP_009448864.1">
    <property type="nucleotide sequence ID" value="NC_036594.1"/>
</dbReference>
<gene>
    <name evidence="1" type="ORF">ORPV_658</name>
</gene>
<dbReference type="EMBL" id="LT906555">
    <property type="protein sequence ID" value="SNW62562.1"/>
    <property type="molecule type" value="Genomic_DNA"/>
</dbReference>
<keyword evidence="2" id="KW-1185">Reference proteome</keyword>
<dbReference type="KEGG" id="vg:35382470"/>
<name>A0A2I2L4U1_9VIRU</name>
<evidence type="ECO:0000313" key="2">
    <source>
        <dbReference type="Proteomes" id="UP000236316"/>
    </source>
</evidence>
<reference evidence="1" key="1">
    <citation type="submission" date="2017-08" db="EMBL/GenBank/DDBJ databases">
        <authorList>
            <consortium name="Urmite Genomes"/>
        </authorList>
    </citation>
    <scope>NUCLEOTIDE SEQUENCE [LARGE SCALE GENOMIC DNA]</scope>
    <source>
        <strain evidence="1">IHUMI-LCC2</strain>
    </source>
</reference>
<protein>
    <submittedName>
        <fullName evidence="1">Uncharacterized protein</fullName>
    </submittedName>
</protein>
<sequence>MSSLTYGSIYSNTAPSKTITARDQAEIYEQSMQFVQELRLSTGNMKIDINDIRFAKLGNSPNRYDLYYYPALRQDPPGTDKLSEIVLYDMGEEVIMKDGTSYRRYSVGIPNRLSSVESINQRTVTSNETVVIEPRGRLVEQSIMTPTYRVPPSTPLRLEETVIRSPGRQTIVQDRLISNSPSQVLAPVPPVAMEETIYRTQGSPLTMGRVTEERITRTPNRTVIEETVVPQSMYQPVLREERPALVEERVVRQSAPSIVEQRIVRQPGQSNFTEERVVRQSAPGILQPNFTQERVEERIVRQPGRSPTIVDERVIRSQPAPFASRSPQLVTEEIITRSPGRTTVIEETISQPVRSPPRSSLRYVPVLSISTLPEFDSPSYVNFFVEAVASSMTLLNSEMEITKQLRHIVTDNPSIPDDRKVEIYDRILARRRDLLAGI</sequence>
<organism evidence="1">
    <name type="scientific">Orpheovirus IHUMI-LCC2</name>
    <dbReference type="NCBI Taxonomy" id="2023057"/>
    <lineage>
        <taxon>Viruses</taxon>
        <taxon>Varidnaviria</taxon>
        <taxon>Bamfordvirae</taxon>
        <taxon>Nucleocytoviricota</taxon>
        <taxon>Megaviricetes</taxon>
        <taxon>Pimascovirales</taxon>
        <taxon>Ocovirineae</taxon>
        <taxon>Orpheoviridae</taxon>
        <taxon>Alphaorpheovirus</taxon>
        <taxon>Alphaorpheovirus massiliense</taxon>
    </lineage>
</organism>
<dbReference type="GeneID" id="35382470"/>
<proteinExistence type="predicted"/>
<accession>A0A2I2L4U1</accession>
<evidence type="ECO:0000313" key="1">
    <source>
        <dbReference type="EMBL" id="SNW62562.1"/>
    </source>
</evidence>